<evidence type="ECO:0000313" key="2">
    <source>
        <dbReference type="EMBL" id="MBP2292517.1"/>
    </source>
</evidence>
<dbReference type="Proteomes" id="UP000781958">
    <property type="component" value="Unassembled WGS sequence"/>
</dbReference>
<evidence type="ECO:0000256" key="1">
    <source>
        <dbReference type="SAM" id="MobiDB-lite"/>
    </source>
</evidence>
<protein>
    <submittedName>
        <fullName evidence="2">Uncharacterized protein</fullName>
    </submittedName>
</protein>
<proteinExistence type="predicted"/>
<evidence type="ECO:0000313" key="3">
    <source>
        <dbReference type="Proteomes" id="UP000781958"/>
    </source>
</evidence>
<organism evidence="2 3">
    <name type="scientific">Azospirillum rugosum</name>
    <dbReference type="NCBI Taxonomy" id="416170"/>
    <lineage>
        <taxon>Bacteria</taxon>
        <taxon>Pseudomonadati</taxon>
        <taxon>Pseudomonadota</taxon>
        <taxon>Alphaproteobacteria</taxon>
        <taxon>Rhodospirillales</taxon>
        <taxon>Azospirillaceae</taxon>
        <taxon>Azospirillum</taxon>
    </lineage>
</organism>
<dbReference type="RefSeq" id="WP_209766605.1">
    <property type="nucleotide sequence ID" value="NZ_JAGINP010000007.1"/>
</dbReference>
<keyword evidence="3" id="KW-1185">Reference proteome</keyword>
<dbReference type="EMBL" id="JAGINP010000007">
    <property type="protein sequence ID" value="MBP2292517.1"/>
    <property type="molecule type" value="Genomic_DNA"/>
</dbReference>
<sequence>MTKPQPCAPEETPDRKPRNWDPVYGDVEAYHRAVQEALESAKAGLLVDDEEVWAWVDSWGTEHELPMPEPKVRPQSR</sequence>
<feature type="region of interest" description="Disordered" evidence="1">
    <location>
        <begin position="1"/>
        <end position="21"/>
    </location>
</feature>
<comment type="caution">
    <text evidence="2">The sequence shown here is derived from an EMBL/GenBank/DDBJ whole genome shotgun (WGS) entry which is preliminary data.</text>
</comment>
<reference evidence="2 3" key="1">
    <citation type="submission" date="2021-03" db="EMBL/GenBank/DDBJ databases">
        <title>Genomic Encyclopedia of Type Strains, Phase III (KMG-III): the genomes of soil and plant-associated and newly described type strains.</title>
        <authorList>
            <person name="Whitman W."/>
        </authorList>
    </citation>
    <scope>NUCLEOTIDE SEQUENCE [LARGE SCALE GENOMIC DNA]</scope>
    <source>
        <strain evidence="2 3">IMMIB AFH-6</strain>
    </source>
</reference>
<gene>
    <name evidence="2" type="ORF">J2851_002295</name>
</gene>
<name>A0ABS4SIX3_9PROT</name>
<accession>A0ABS4SIX3</accession>